<evidence type="ECO:0000256" key="2">
    <source>
        <dbReference type="PROSITE-ProRule" id="PRU01091"/>
    </source>
</evidence>
<organism evidence="4 5">
    <name type="scientific">Enterococcus alishanensis</name>
    <dbReference type="NCBI Taxonomy" id="1303817"/>
    <lineage>
        <taxon>Bacteria</taxon>
        <taxon>Bacillati</taxon>
        <taxon>Bacillota</taxon>
        <taxon>Bacilli</taxon>
        <taxon>Lactobacillales</taxon>
        <taxon>Enterococcaceae</taxon>
        <taxon>Enterococcus</taxon>
    </lineage>
</organism>
<dbReference type="EMBL" id="JAHUZB010000005">
    <property type="protein sequence ID" value="MBV7391736.1"/>
    <property type="molecule type" value="Genomic_DNA"/>
</dbReference>
<dbReference type="CDD" id="cd00383">
    <property type="entry name" value="trans_reg_C"/>
    <property type="match status" value="1"/>
</dbReference>
<dbReference type="RefSeq" id="WP_218326940.1">
    <property type="nucleotide sequence ID" value="NZ_JAHUZB010000005.1"/>
</dbReference>
<keyword evidence="1 2" id="KW-0238">DNA-binding</keyword>
<dbReference type="Proteomes" id="UP000774130">
    <property type="component" value="Unassembled WGS sequence"/>
</dbReference>
<evidence type="ECO:0000313" key="4">
    <source>
        <dbReference type="EMBL" id="MBV7391736.1"/>
    </source>
</evidence>
<feature type="DNA-binding region" description="OmpR/PhoB-type" evidence="2">
    <location>
        <begin position="119"/>
        <end position="223"/>
    </location>
</feature>
<comment type="caution">
    <text evidence="4">The sequence shown here is derived from an EMBL/GenBank/DDBJ whole genome shotgun (WGS) entry which is preliminary data.</text>
</comment>
<reference evidence="4 5" key="1">
    <citation type="submission" date="2021-06" db="EMBL/GenBank/DDBJ databases">
        <title>Enterococcus alishanensis sp. nov., a novel lactic acid bacterium isolated from fresh coffee beans.</title>
        <authorList>
            <person name="Chen Y.-S."/>
        </authorList>
    </citation>
    <scope>NUCLEOTIDE SEQUENCE [LARGE SCALE GENOMIC DNA]</scope>
    <source>
        <strain evidence="4 5">ALS3</strain>
    </source>
</reference>
<dbReference type="SMART" id="SM00862">
    <property type="entry name" value="Trans_reg_C"/>
    <property type="match status" value="1"/>
</dbReference>
<feature type="domain" description="OmpR/PhoB-type" evidence="3">
    <location>
        <begin position="119"/>
        <end position="223"/>
    </location>
</feature>
<dbReference type="Pfam" id="PF00486">
    <property type="entry name" value="Trans_reg_C"/>
    <property type="match status" value="1"/>
</dbReference>
<evidence type="ECO:0000313" key="5">
    <source>
        <dbReference type="Proteomes" id="UP000774130"/>
    </source>
</evidence>
<name>A0ABS6TFQ5_9ENTE</name>
<accession>A0ABS6TFQ5</accession>
<evidence type="ECO:0000259" key="3">
    <source>
        <dbReference type="PROSITE" id="PS51755"/>
    </source>
</evidence>
<dbReference type="PROSITE" id="PS51755">
    <property type="entry name" value="OMPR_PHOB"/>
    <property type="match status" value="1"/>
</dbReference>
<sequence length="227" mass="26516">MSRILYLTRNVYAEQQLESRIRKLGHEVLCSQTLLKEIRNKKVSQNFFTEFEVVLLSDTLTKSDSENILPEISQQEPLIIKIIETEEEVSQQSQIQIYLSPETSLETIREVLSVEKKEDPQKEPQKEHKLLNPSLWEWRDELIFQKVTFTRVEQNILKELLKAEGEPLTPRELAHLVWGTEYRPAIQSHLSATVGRMKKKIRDCGFGSAYLQTVWGKGYAFKLEQQD</sequence>
<protein>
    <submittedName>
        <fullName evidence="4">Helix-turn-helix domain-containing protein</fullName>
    </submittedName>
</protein>
<dbReference type="InterPro" id="IPR001867">
    <property type="entry name" value="OmpR/PhoB-type_DNA-bd"/>
</dbReference>
<evidence type="ECO:0000256" key="1">
    <source>
        <dbReference type="ARBA" id="ARBA00023125"/>
    </source>
</evidence>
<keyword evidence="5" id="KW-1185">Reference proteome</keyword>
<proteinExistence type="predicted"/>
<gene>
    <name evidence="4" type="ORF">KUA55_13695</name>
</gene>